<dbReference type="EMBL" id="PICB01002282">
    <property type="protein sequence ID" value="PLP39199.1"/>
    <property type="molecule type" value="Genomic_DNA"/>
</dbReference>
<sequence length="299" mass="34713">YYEVENDASDTNPTLHDLFQLVSVILAACSEITNRHFKRWVKNGGQDNSSSQNTPLGQFVDAANNVAGVVRHIFDRTTDKNLLIDHFYTYLQPKTVFTMTPIAELNYVNRGAERTIILAFEMDLVQELPEAMLLRLLTGTHNKVIGLSATSGFSHTKNGNFNRRFLARYSRDLGYRVVEREKADIDTLKALRGLRASIRNVDFRVFDDKQLKLTDIYQNCEIYRRTYDNFFDALKKPLEYDLKNTYKRRQYQRELEALLLAAYEGKNSLILSLSGTFKRAFISAWRTHQSAWRQQYGMH</sequence>
<protein>
    <submittedName>
        <fullName evidence="1">Uncharacterized protein</fullName>
    </submittedName>
</protein>
<name>A0A2N5A6V9_KLEVA</name>
<comment type="caution">
    <text evidence="1">The sequence shown here is derived from an EMBL/GenBank/DDBJ whole genome shotgun (WGS) entry which is preliminary data.</text>
</comment>
<feature type="non-terminal residue" evidence="1">
    <location>
        <position position="1"/>
    </location>
</feature>
<reference evidence="1 2" key="1">
    <citation type="submission" date="2017-11" db="EMBL/GenBank/DDBJ databases">
        <authorList>
            <person name="Han C.G."/>
        </authorList>
    </citation>
    <scope>NUCLEOTIDE SEQUENCE [LARGE SCALE GENOMIC DNA]</scope>
    <source>
        <strain evidence="1 2">A5</strain>
    </source>
</reference>
<accession>A0A2N5A6V9</accession>
<evidence type="ECO:0000313" key="1">
    <source>
        <dbReference type="EMBL" id="PLP39199.1"/>
    </source>
</evidence>
<dbReference type="AlphaFoldDB" id="A0A2N5A6V9"/>
<dbReference type="Proteomes" id="UP000234473">
    <property type="component" value="Unassembled WGS sequence"/>
</dbReference>
<reference evidence="1 2" key="2">
    <citation type="submission" date="2018-01" db="EMBL/GenBank/DDBJ databases">
        <title>Genomic study of Klebsiella pneumoniae.</title>
        <authorList>
            <person name="Yang Y."/>
            <person name="Bicalho R."/>
        </authorList>
    </citation>
    <scope>NUCLEOTIDE SEQUENCE [LARGE SCALE GENOMIC DNA]</scope>
    <source>
        <strain evidence="1 2">A5</strain>
    </source>
</reference>
<feature type="non-terminal residue" evidence="1">
    <location>
        <position position="299"/>
    </location>
</feature>
<gene>
    <name evidence="1" type="ORF">CWM98_30660</name>
</gene>
<evidence type="ECO:0000313" key="2">
    <source>
        <dbReference type="Proteomes" id="UP000234473"/>
    </source>
</evidence>
<proteinExistence type="predicted"/>
<organism evidence="1 2">
    <name type="scientific">Klebsiella variicola</name>
    <dbReference type="NCBI Taxonomy" id="244366"/>
    <lineage>
        <taxon>Bacteria</taxon>
        <taxon>Pseudomonadati</taxon>
        <taxon>Pseudomonadota</taxon>
        <taxon>Gammaproteobacteria</taxon>
        <taxon>Enterobacterales</taxon>
        <taxon>Enterobacteriaceae</taxon>
        <taxon>Klebsiella/Raoultella group</taxon>
        <taxon>Klebsiella</taxon>
        <taxon>Klebsiella pneumoniae complex</taxon>
    </lineage>
</organism>